<sequence>MQMSKLNKFTMKLPDGMPSRLVDTDWGKRLLSFRDGKDHLFIAVRDNYLSVYINGRALFKKIEEKNGKLVATFDQRYLLGKDQPSGDLHFDGEKVYRKSGELVEKDCSPLNLSAWVNRVKSYGLVNLDDETVSDEAEDLSEKGLLASGALRPSVINLEMALPGFPSVSKRTGKEILIAPRIDMVHLEPTETGADLVFTEAKLFSNSGLRSASSKNPTVEQILKYQRYLDEHSAAICAAYVQACKHLVEIRRCQSVEIDPLLADVANDGSRLTLRTLPRLLIFKTEGDSRRSEIAWKEHERAIMESGISIEYA</sequence>
<dbReference type="EMBL" id="LLYA01000159">
    <property type="protein sequence ID" value="KRR23597.1"/>
    <property type="molecule type" value="Genomic_DNA"/>
</dbReference>
<dbReference type="Proteomes" id="UP000052023">
    <property type="component" value="Unassembled WGS sequence"/>
</dbReference>
<evidence type="ECO:0000313" key="1">
    <source>
        <dbReference type="EMBL" id="KRR23597.1"/>
    </source>
</evidence>
<reference evidence="1 2" key="1">
    <citation type="submission" date="2014-03" db="EMBL/GenBank/DDBJ databases">
        <title>Bradyrhizobium valentinum sp. nov., isolated from effective nodules of Lupinus mariae-josephae, a lupine endemic of basic-lime soils in Eastern Spain.</title>
        <authorList>
            <person name="Duran D."/>
            <person name="Rey L."/>
            <person name="Navarro A."/>
            <person name="Busquets A."/>
            <person name="Imperial J."/>
            <person name="Ruiz-Argueso T."/>
        </authorList>
    </citation>
    <scope>NUCLEOTIDE SEQUENCE [LARGE SCALE GENOMIC DNA]</scope>
    <source>
        <strain evidence="1 2">Ro19</strain>
    </source>
</reference>
<organism evidence="1 2">
    <name type="scientific">Bradyrhizobium retamae</name>
    <dbReference type="NCBI Taxonomy" id="1300035"/>
    <lineage>
        <taxon>Bacteria</taxon>
        <taxon>Pseudomonadati</taxon>
        <taxon>Pseudomonadota</taxon>
        <taxon>Alphaproteobacteria</taxon>
        <taxon>Hyphomicrobiales</taxon>
        <taxon>Nitrobacteraceae</taxon>
        <taxon>Bradyrhizobium</taxon>
    </lineage>
</organism>
<dbReference type="OrthoDB" id="7107775at2"/>
<name>A0A0R3N0A4_9BRAD</name>
<evidence type="ECO:0000313" key="2">
    <source>
        <dbReference type="Proteomes" id="UP000052023"/>
    </source>
</evidence>
<comment type="caution">
    <text evidence="1">The sequence shown here is derived from an EMBL/GenBank/DDBJ whole genome shotgun (WGS) entry which is preliminary data.</text>
</comment>
<protein>
    <submittedName>
        <fullName evidence="1">Uncharacterized protein</fullName>
    </submittedName>
</protein>
<dbReference type="RefSeq" id="WP_057844837.1">
    <property type="nucleotide sequence ID" value="NZ_LLYA01000159.1"/>
</dbReference>
<dbReference type="AlphaFoldDB" id="A0A0R3N0A4"/>
<accession>A0A0R3N0A4</accession>
<keyword evidence="2" id="KW-1185">Reference proteome</keyword>
<gene>
    <name evidence="1" type="ORF">CQ13_06095</name>
</gene>
<proteinExistence type="predicted"/>